<keyword evidence="6 11" id="KW-1133">Transmembrane helix</keyword>
<keyword evidence="4 9" id="KW-0812">Transmembrane</keyword>
<feature type="transmembrane region" description="Helical" evidence="11">
    <location>
        <begin position="244"/>
        <end position="269"/>
    </location>
</feature>
<dbReference type="CDD" id="cd20070">
    <property type="entry name" value="5TM_YidC_Alb3"/>
    <property type="match status" value="1"/>
</dbReference>
<gene>
    <name evidence="13" type="ORF">NE579_04360</name>
</gene>
<feature type="domain" description="Membrane insertase YidC/Oxa/ALB C-terminal" evidence="12">
    <location>
        <begin position="25"/>
        <end position="280"/>
    </location>
</feature>
<evidence type="ECO:0000256" key="3">
    <source>
        <dbReference type="ARBA" id="ARBA00022475"/>
    </source>
</evidence>
<dbReference type="GO" id="GO:0032977">
    <property type="term" value="F:membrane insertase activity"/>
    <property type="evidence" value="ECO:0007669"/>
    <property type="project" value="InterPro"/>
</dbReference>
<evidence type="ECO:0000313" key="13">
    <source>
        <dbReference type="EMBL" id="MCQ4769703.1"/>
    </source>
</evidence>
<dbReference type="InterPro" id="IPR001708">
    <property type="entry name" value="YidC/ALB3/OXA1/COX18"/>
</dbReference>
<evidence type="ECO:0000256" key="4">
    <source>
        <dbReference type="ARBA" id="ARBA00022692"/>
    </source>
</evidence>
<dbReference type="AlphaFoldDB" id="A0AAW5JJZ7"/>
<feature type="region of interest" description="Disordered" evidence="10">
    <location>
        <begin position="297"/>
        <end position="338"/>
    </location>
</feature>
<protein>
    <submittedName>
        <fullName evidence="13">YidC/Oxa1 family membrane protein insertase</fullName>
    </submittedName>
</protein>
<comment type="caution">
    <text evidence="13">The sequence shown here is derived from an EMBL/GenBank/DDBJ whole genome shotgun (WGS) entry which is preliminary data.</text>
</comment>
<comment type="subcellular location">
    <subcellularLocation>
        <location evidence="1">Cell membrane</location>
        <topology evidence="1">Multi-pass membrane protein</topology>
    </subcellularLocation>
    <subcellularLocation>
        <location evidence="9">Membrane</location>
        <topology evidence="9">Multi-pass membrane protein</topology>
    </subcellularLocation>
</comment>
<evidence type="ECO:0000256" key="8">
    <source>
        <dbReference type="ARBA" id="ARBA00023186"/>
    </source>
</evidence>
<dbReference type="Pfam" id="PF02096">
    <property type="entry name" value="60KD_IMP"/>
    <property type="match status" value="1"/>
</dbReference>
<feature type="compositionally biased region" description="Acidic residues" evidence="10">
    <location>
        <begin position="468"/>
        <end position="478"/>
    </location>
</feature>
<evidence type="ECO:0000256" key="6">
    <source>
        <dbReference type="ARBA" id="ARBA00022989"/>
    </source>
</evidence>
<dbReference type="InterPro" id="IPR047196">
    <property type="entry name" value="YidC_ALB_C"/>
</dbReference>
<feature type="transmembrane region" description="Helical" evidence="11">
    <location>
        <begin position="204"/>
        <end position="223"/>
    </location>
</feature>
<feature type="transmembrane region" description="Helical" evidence="11">
    <location>
        <begin position="93"/>
        <end position="111"/>
    </location>
</feature>
<keyword evidence="8" id="KW-0143">Chaperone</keyword>
<dbReference type="GO" id="GO:0051205">
    <property type="term" value="P:protein insertion into membrane"/>
    <property type="evidence" value="ECO:0007669"/>
    <property type="project" value="TreeGrafter"/>
</dbReference>
<name>A0AAW5JJZ7_9FIRM</name>
<sequence>MDIWYYVLTPFTWLLTLFYNIFGNYGAALIVFALIVKLILFPFSLKGKRGMIQMNMLNGKIQAIQKKYANDRERQNLEVQKLYEREKVNPMSGCLWTMVPLFVLFPLYAIIRQPMKYAMGLNPTQIGTLMEVLGSYMTSAGNAAYQQLQGADVLAKNFQEIVSNPAVAEFADQLQALNFQFLGLNLADIPTLKFWANGINWNSIGLFLIPIISAVTGFVFSLISMKTNSVNNQSAQQNSTSKSMLIMSPVMSLWIGFMMPGCLGVYWVANNLLSMLQEFVAGKMLKKDYEAAAAAREEQERLEKEEEKRRRREAAERKAQALADAKANKGKKKLPVEKKKSDASVISVSGVGVRAYARGRAYDPYRYRPEGPTAYRDPGEPVDEAAVEEALEKKRRFFGKKKQEEPEASQKLAEEALECQADEAVVEELLEERAAEQPEQTPAVPEETTLDVDNPWKALDQEVKDMTADPEQDGETKQ</sequence>
<feature type="transmembrane region" description="Helical" evidence="11">
    <location>
        <begin position="22"/>
        <end position="45"/>
    </location>
</feature>
<keyword evidence="5" id="KW-0653">Protein transport</keyword>
<dbReference type="RefSeq" id="WP_256303408.1">
    <property type="nucleotide sequence ID" value="NZ_JANFYS010000006.1"/>
</dbReference>
<accession>A0AAW5JJZ7</accession>
<dbReference type="PANTHER" id="PTHR12428">
    <property type="entry name" value="OXA1"/>
    <property type="match status" value="1"/>
</dbReference>
<dbReference type="NCBIfam" id="TIGR03592">
    <property type="entry name" value="yidC_oxa1_cterm"/>
    <property type="match status" value="1"/>
</dbReference>
<dbReference type="EMBL" id="JANFYS010000006">
    <property type="protein sequence ID" value="MCQ4769703.1"/>
    <property type="molecule type" value="Genomic_DNA"/>
</dbReference>
<keyword evidence="7 11" id="KW-0472">Membrane</keyword>
<feature type="region of interest" description="Disordered" evidence="10">
    <location>
        <begin position="397"/>
        <end position="416"/>
    </location>
</feature>
<proteinExistence type="inferred from homology"/>
<reference evidence="13" key="1">
    <citation type="submission" date="2022-06" db="EMBL/GenBank/DDBJ databases">
        <title>Isolation of gut microbiota from human fecal samples.</title>
        <authorList>
            <person name="Pamer E.G."/>
            <person name="Barat B."/>
            <person name="Waligurski E."/>
            <person name="Medina S."/>
            <person name="Paddock L."/>
            <person name="Mostad J."/>
        </authorList>
    </citation>
    <scope>NUCLEOTIDE SEQUENCE</scope>
    <source>
        <strain evidence="13">DFI.9.91</strain>
    </source>
</reference>
<dbReference type="PANTHER" id="PTHR12428:SF65">
    <property type="entry name" value="CYTOCHROME C OXIDASE ASSEMBLY PROTEIN COX18, MITOCHONDRIAL"/>
    <property type="match status" value="1"/>
</dbReference>
<feature type="compositionally biased region" description="Basic and acidic residues" evidence="10">
    <location>
        <begin position="297"/>
        <end position="319"/>
    </location>
</feature>
<evidence type="ECO:0000256" key="11">
    <source>
        <dbReference type="SAM" id="Phobius"/>
    </source>
</evidence>
<evidence type="ECO:0000313" key="14">
    <source>
        <dbReference type="Proteomes" id="UP001204562"/>
    </source>
</evidence>
<evidence type="ECO:0000259" key="12">
    <source>
        <dbReference type="Pfam" id="PF02096"/>
    </source>
</evidence>
<dbReference type="GO" id="GO:0005886">
    <property type="term" value="C:plasma membrane"/>
    <property type="evidence" value="ECO:0007669"/>
    <property type="project" value="UniProtKB-SubCell"/>
</dbReference>
<evidence type="ECO:0000256" key="1">
    <source>
        <dbReference type="ARBA" id="ARBA00004651"/>
    </source>
</evidence>
<evidence type="ECO:0000256" key="7">
    <source>
        <dbReference type="ARBA" id="ARBA00023136"/>
    </source>
</evidence>
<dbReference type="InterPro" id="IPR028055">
    <property type="entry name" value="YidC/Oxa/ALB_C"/>
</dbReference>
<feature type="region of interest" description="Disordered" evidence="10">
    <location>
        <begin position="430"/>
        <end position="478"/>
    </location>
</feature>
<evidence type="ECO:0000256" key="10">
    <source>
        <dbReference type="SAM" id="MobiDB-lite"/>
    </source>
</evidence>
<evidence type="ECO:0000256" key="5">
    <source>
        <dbReference type="ARBA" id="ARBA00022927"/>
    </source>
</evidence>
<dbReference type="GO" id="GO:0015031">
    <property type="term" value="P:protein transport"/>
    <property type="evidence" value="ECO:0007669"/>
    <property type="project" value="UniProtKB-KW"/>
</dbReference>
<comment type="similarity">
    <text evidence="9">Belongs to the OXA1/ALB3/YidC family.</text>
</comment>
<keyword evidence="2" id="KW-0813">Transport</keyword>
<evidence type="ECO:0000256" key="2">
    <source>
        <dbReference type="ARBA" id="ARBA00022448"/>
    </source>
</evidence>
<evidence type="ECO:0000256" key="9">
    <source>
        <dbReference type="RuleBase" id="RU003945"/>
    </source>
</evidence>
<organism evidence="13 14">
    <name type="scientific">Intestinimonas massiliensis</name>
    <name type="common">ex Afouda et al. 2020</name>
    <dbReference type="NCBI Taxonomy" id="1673721"/>
    <lineage>
        <taxon>Bacteria</taxon>
        <taxon>Bacillati</taxon>
        <taxon>Bacillota</taxon>
        <taxon>Clostridia</taxon>
        <taxon>Eubacteriales</taxon>
        <taxon>Intestinimonas</taxon>
    </lineage>
</organism>
<dbReference type="Proteomes" id="UP001204562">
    <property type="component" value="Unassembled WGS sequence"/>
</dbReference>
<keyword evidence="3" id="KW-1003">Cell membrane</keyword>